<reference evidence="1" key="1">
    <citation type="journal article" date="2019" name="Sci. Rep.">
        <title>Draft genome of Tanacetum cinerariifolium, the natural source of mosquito coil.</title>
        <authorList>
            <person name="Yamashiro T."/>
            <person name="Shiraishi A."/>
            <person name="Satake H."/>
            <person name="Nakayama K."/>
        </authorList>
    </citation>
    <scope>NUCLEOTIDE SEQUENCE</scope>
</reference>
<evidence type="ECO:0000313" key="1">
    <source>
        <dbReference type="EMBL" id="GEU88057.1"/>
    </source>
</evidence>
<protein>
    <submittedName>
        <fullName evidence="1">Zinc finger, CCHC-type</fullName>
    </submittedName>
</protein>
<dbReference type="EMBL" id="BKCJ010009664">
    <property type="protein sequence ID" value="GEU88057.1"/>
    <property type="molecule type" value="Genomic_DNA"/>
</dbReference>
<organism evidence="1">
    <name type="scientific">Tanacetum cinerariifolium</name>
    <name type="common">Dalmatian daisy</name>
    <name type="synonym">Chrysanthemum cinerariifolium</name>
    <dbReference type="NCBI Taxonomy" id="118510"/>
    <lineage>
        <taxon>Eukaryota</taxon>
        <taxon>Viridiplantae</taxon>
        <taxon>Streptophyta</taxon>
        <taxon>Embryophyta</taxon>
        <taxon>Tracheophyta</taxon>
        <taxon>Spermatophyta</taxon>
        <taxon>Magnoliopsida</taxon>
        <taxon>eudicotyledons</taxon>
        <taxon>Gunneridae</taxon>
        <taxon>Pentapetalae</taxon>
        <taxon>asterids</taxon>
        <taxon>campanulids</taxon>
        <taxon>Asterales</taxon>
        <taxon>Asteraceae</taxon>
        <taxon>Asteroideae</taxon>
        <taxon>Anthemideae</taxon>
        <taxon>Anthemidinae</taxon>
        <taxon>Tanacetum</taxon>
    </lineage>
</organism>
<dbReference type="AlphaFoldDB" id="A0A6L2NR32"/>
<sequence>MVKRMMTVTMFDIEKFDGKNDFGLWQVRMKALLKQQGLAAALKELLAATTVAYDRNTLKLEDVLATLNSKKLQKMTEAKADGGEGLYVRGRSGQRYGAWYNHKKSQDFVRNEDHVSGSGTDGYDNANVMMAMAVIYCLVMARNAVYEGQAVTRKTLKGRKQLREYHTRGKIKMGNVFDSCNQRSTQQCTKSEVAKHFGVAEIQQQNELVKETNVRMKALLKQQGLAAALKELLAATTVAYDRNTLKLEDVLATLNSKKLQKMTEAKADGGEGLYVRGRSGQRYGAWYNHKKSQDFVRNEDHVSGSGTDGYDNANVMMAMGKNQVQMRDGSSFMLENVRYASELRRNLISLDGQAVTRKTLKGRKQLREYHTRGKIKMGNVFDSCNQRSTQQCTKSEVAKHFGVAEIQQQNELVKETNVTL</sequence>
<gene>
    <name evidence="1" type="ORF">Tci_060035</name>
</gene>
<comment type="caution">
    <text evidence="1">The sequence shown here is derived from an EMBL/GenBank/DDBJ whole genome shotgun (WGS) entry which is preliminary data.</text>
</comment>
<accession>A0A6L2NR32</accession>
<name>A0A6L2NR32_TANCI</name>
<proteinExistence type="predicted"/>